<dbReference type="Proteomes" id="UP000681750">
    <property type="component" value="Segment"/>
</dbReference>
<keyword evidence="2" id="KW-0378">Hydrolase</keyword>
<reference evidence="2" key="1">
    <citation type="submission" date="2021-04" db="EMBL/GenBank/DDBJ databases">
        <authorList>
            <person name="Barrientos K."/>
            <person name="Colvin B."/>
            <person name="Dunn W."/>
            <person name="Gizinski C."/>
            <person name="Hammond O."/>
            <person name="Hawes B."/>
            <person name="Jobe M."/>
            <person name="Lewis A."/>
            <person name="Pettengill S."/>
            <person name="Plotkowski L."/>
            <person name="Polanco-Harper A."/>
            <person name="Stanley W."/>
            <person name="Stevens J."/>
            <person name="Tell J."/>
            <person name="Wiyrick S."/>
            <person name="Blackmon H."/>
            <person name="Chambers R."/>
            <person name="Chase C."/>
            <person name="Croasdell S."/>
            <person name="Eckblad C."/>
            <person name="Forsberg B."/>
            <person name="Haugen N."/>
            <person name="Hubbard R."/>
            <person name="Kaur S."/>
            <person name="Li A."/>
            <person name="Lopez J."/>
            <person name="Ly T."/>
            <person name="Scott P."/>
            <person name="Storey D."/>
            <person name="Toyama K."/>
            <person name="Villa G.A."/>
            <person name="Webb M."/>
            <person name="Meekma J."/>
            <person name="Hinz J.M."/>
            <person name="Davis W.B."/>
            <person name="Riley H.L."/>
            <person name="Zack K.M."/>
            <person name="Garlena R.A."/>
            <person name="Russell D.A."/>
            <person name="Jacobs-Sera D."/>
            <person name="Hatfull G.F."/>
        </authorList>
    </citation>
    <scope>NUCLEOTIDE SEQUENCE</scope>
</reference>
<evidence type="ECO:0000313" key="3">
    <source>
        <dbReference type="Proteomes" id="UP000681750"/>
    </source>
</evidence>
<accession>A0A8T8JED7</accession>
<keyword evidence="2" id="KW-0540">Nuclease</keyword>
<gene>
    <name evidence="2" type="primary">64</name>
    <name evidence="2" type="ORF">SEA_NEOBUSH_64</name>
</gene>
<protein>
    <submittedName>
        <fullName evidence="2">HNH endonuclease</fullName>
    </submittedName>
</protein>
<dbReference type="InterPro" id="IPR003615">
    <property type="entry name" value="HNH_nuc"/>
</dbReference>
<dbReference type="GO" id="GO:0004519">
    <property type="term" value="F:endonuclease activity"/>
    <property type="evidence" value="ECO:0007669"/>
    <property type="project" value="UniProtKB-KW"/>
</dbReference>
<dbReference type="EMBL" id="MW924650">
    <property type="protein sequence ID" value="QUE26349.1"/>
    <property type="molecule type" value="Genomic_DNA"/>
</dbReference>
<dbReference type="Pfam" id="PF13392">
    <property type="entry name" value="HNH_3"/>
    <property type="match status" value="1"/>
</dbReference>
<name>A0A8T8JED7_9CAUD</name>
<proteinExistence type="predicted"/>
<organism evidence="2 3">
    <name type="scientific">Gordonia phage Neobush</name>
    <dbReference type="NCBI Taxonomy" id="2829386"/>
    <lineage>
        <taxon>Viruses</taxon>
        <taxon>Duplodnaviria</taxon>
        <taxon>Heunggongvirae</taxon>
        <taxon>Uroviricota</taxon>
        <taxon>Caudoviricetes</taxon>
        <taxon>Nymbaxtervirinae</taxon>
        <taxon>Nymphadoravirus</taxon>
        <taxon>Nymphadoravirus kita</taxon>
    </lineage>
</organism>
<feature type="domain" description="HNH nuclease" evidence="1">
    <location>
        <begin position="59"/>
        <end position="101"/>
    </location>
</feature>
<dbReference type="Gene3D" id="3.90.75.10">
    <property type="entry name" value="Homing Intron 3 (I-ppo) Encoded Endonuclease, Chain A"/>
    <property type="match status" value="1"/>
</dbReference>
<evidence type="ECO:0000313" key="2">
    <source>
        <dbReference type="EMBL" id="QUE26349.1"/>
    </source>
</evidence>
<dbReference type="InterPro" id="IPR044925">
    <property type="entry name" value="His-Me_finger_sf"/>
</dbReference>
<sequence length="153" mass="17359">MTLTLTLTDLPDDLRLRIVDGPIPSAPLRPVPGNCWLFESWHNSAGYPYVRAGGRDQPAHRVVFIAATGQVIDGLDLDHLCRNVACVRPDHHEPVTHAENMTRMGAAQTKCRKAGHDWTDPRNVRTRPNGRRYCAECDRINLRARYARRKAQR</sequence>
<keyword evidence="2" id="KW-0255">Endonuclease</keyword>
<dbReference type="SUPFAM" id="SSF54060">
    <property type="entry name" value="His-Me finger endonucleases"/>
    <property type="match status" value="1"/>
</dbReference>
<dbReference type="InterPro" id="IPR044930">
    <property type="entry name" value="Homing_endonuclease_His-Me"/>
</dbReference>
<evidence type="ECO:0000259" key="1">
    <source>
        <dbReference type="Pfam" id="PF13392"/>
    </source>
</evidence>